<protein>
    <submittedName>
        <fullName evidence="3">Aste57867_4003 protein</fullName>
    </submittedName>
</protein>
<keyword evidence="4" id="KW-1185">Reference proteome</keyword>
<dbReference type="PANTHER" id="PTHR28457">
    <property type="entry name" value="COILED-COIL DOMAIN-CONTAINING PROTEIN 189"/>
    <property type="match status" value="1"/>
</dbReference>
<reference evidence="3 4" key="1">
    <citation type="submission" date="2019-03" db="EMBL/GenBank/DDBJ databases">
        <authorList>
            <person name="Gaulin E."/>
            <person name="Dumas B."/>
        </authorList>
    </citation>
    <scope>NUCLEOTIDE SEQUENCE [LARGE SCALE GENOMIC DNA]</scope>
    <source>
        <strain evidence="3">CBS 568.67</strain>
    </source>
</reference>
<accession>A0A485KBX0</accession>
<dbReference type="EMBL" id="CAADRA010000852">
    <property type="protein sequence ID" value="VFT81138.1"/>
    <property type="molecule type" value="Genomic_DNA"/>
</dbReference>
<gene>
    <name evidence="3" type="primary">Aste57867_4003</name>
    <name evidence="2" type="ORF">As57867_003992</name>
    <name evidence="3" type="ORF">ASTE57867_4003</name>
</gene>
<reference evidence="2" key="2">
    <citation type="submission" date="2019-06" db="EMBL/GenBank/DDBJ databases">
        <title>Genomics analysis of Aphanomyces spp. identifies a new class of oomycete effector associated with host adaptation.</title>
        <authorList>
            <person name="Gaulin E."/>
        </authorList>
    </citation>
    <scope>NUCLEOTIDE SEQUENCE</scope>
    <source>
        <strain evidence="2">CBS 578.67</strain>
    </source>
</reference>
<dbReference type="InterPro" id="IPR032727">
    <property type="entry name" value="CLAMP"/>
</dbReference>
<dbReference type="PANTHER" id="PTHR28457:SF1">
    <property type="entry name" value="CILIA- AND FLAGELLA-ASSOCIATED PROTEIN 119"/>
    <property type="match status" value="1"/>
</dbReference>
<evidence type="ECO:0000313" key="4">
    <source>
        <dbReference type="Proteomes" id="UP000332933"/>
    </source>
</evidence>
<dbReference type="OrthoDB" id="425082at2759"/>
<feature type="region of interest" description="Disordered" evidence="1">
    <location>
        <begin position="208"/>
        <end position="229"/>
    </location>
</feature>
<evidence type="ECO:0000313" key="3">
    <source>
        <dbReference type="EMBL" id="VFT81138.1"/>
    </source>
</evidence>
<name>A0A485KBX0_9STRA</name>
<sequence>MVKKEEPKEVVVEAPVVEVPKDPPGREMVWSVLTRDQTDALLALPTPAALVAALCDILHVVHYAENPRSRAWIDFCFYNFMFAKEDAGFDAEKLALFFAIMVKVFDHATTAPLPSLADNYALLKQLLKQHSVDLVTSQDDDGIVVHVLIFTLHDVHRIVAYLTTTFYQHFKAYQHAFRVHPAFVRHVRTVAVETPLPAIAMSTALELQQPTVDPPPRDEGHDSVAPLES</sequence>
<dbReference type="EMBL" id="VJMH01000852">
    <property type="protein sequence ID" value="KAF0714181.1"/>
    <property type="molecule type" value="Genomic_DNA"/>
</dbReference>
<proteinExistence type="predicted"/>
<dbReference type="Pfam" id="PF14769">
    <property type="entry name" value="CLAMP"/>
    <property type="match status" value="1"/>
</dbReference>
<dbReference type="AlphaFoldDB" id="A0A485KBX0"/>
<evidence type="ECO:0000313" key="2">
    <source>
        <dbReference type="EMBL" id="KAF0714181.1"/>
    </source>
</evidence>
<organism evidence="3 4">
    <name type="scientific">Aphanomyces stellatus</name>
    <dbReference type="NCBI Taxonomy" id="120398"/>
    <lineage>
        <taxon>Eukaryota</taxon>
        <taxon>Sar</taxon>
        <taxon>Stramenopiles</taxon>
        <taxon>Oomycota</taxon>
        <taxon>Saprolegniomycetes</taxon>
        <taxon>Saprolegniales</taxon>
        <taxon>Verrucalvaceae</taxon>
        <taxon>Aphanomyces</taxon>
    </lineage>
</organism>
<dbReference type="Proteomes" id="UP000332933">
    <property type="component" value="Unassembled WGS sequence"/>
</dbReference>
<evidence type="ECO:0000256" key="1">
    <source>
        <dbReference type="SAM" id="MobiDB-lite"/>
    </source>
</evidence>